<feature type="binding site" evidence="2">
    <location>
        <position position="7"/>
    </location>
    <ligand>
        <name>a divalent metal cation</name>
        <dbReference type="ChEBI" id="CHEBI:60240"/>
        <label>1</label>
    </ligand>
</feature>
<dbReference type="CDD" id="cd01310">
    <property type="entry name" value="TatD_DNAse"/>
    <property type="match status" value="1"/>
</dbReference>
<feature type="binding site" evidence="2">
    <location>
        <position position="156"/>
    </location>
    <ligand>
        <name>a divalent metal cation</name>
        <dbReference type="ChEBI" id="CHEBI:60240"/>
        <label>2</label>
    </ligand>
</feature>
<dbReference type="InterPro" id="IPR018228">
    <property type="entry name" value="DNase_TatD-rel_CS"/>
</dbReference>
<evidence type="ECO:0000256" key="2">
    <source>
        <dbReference type="PIRSR" id="PIRSR005902-1"/>
    </source>
</evidence>
<dbReference type="Proteomes" id="UP000214606">
    <property type="component" value="Chromosome"/>
</dbReference>
<name>A0A223E5L5_9BACI</name>
<sequence>MIDSHIHLDQYDPKTIDEQIKKWQEAGITHVVAVSTDLTSAYKTLELKQKHEDFIIAAAGFHPEQEILEERELEELLTLIRTERAISAVGEIGLPYYEKERLFAKYSEQTYIDVLKEFLKISVEHSLPVALHAVHEDAEKVLHLLQKHQVKKAHFHWLKAASSVVKEICKQHYYISVTPEVCYRLRDQQLAEQVPMDQLLIETDGPWRYGGAFKNVDTTPLFLKEICRKLANIKKRPREDIVRTTANNAKKLYLNWG</sequence>
<dbReference type="GO" id="GO:0016788">
    <property type="term" value="F:hydrolase activity, acting on ester bonds"/>
    <property type="evidence" value="ECO:0007669"/>
    <property type="project" value="InterPro"/>
</dbReference>
<dbReference type="EMBL" id="CP017703">
    <property type="protein sequence ID" value="ASS90490.1"/>
    <property type="molecule type" value="Genomic_DNA"/>
</dbReference>
<evidence type="ECO:0000313" key="3">
    <source>
        <dbReference type="EMBL" id="ASS90490.1"/>
    </source>
</evidence>
<dbReference type="SUPFAM" id="SSF51556">
    <property type="entry name" value="Metallo-dependent hydrolases"/>
    <property type="match status" value="1"/>
</dbReference>
<dbReference type="RefSeq" id="WP_094245320.1">
    <property type="nucleotide sequence ID" value="NZ_CP017703.1"/>
</dbReference>
<dbReference type="PROSITE" id="PS01137">
    <property type="entry name" value="TATD_1"/>
    <property type="match status" value="1"/>
</dbReference>
<feature type="binding site" evidence="2">
    <location>
        <position position="132"/>
    </location>
    <ligand>
        <name>a divalent metal cation</name>
        <dbReference type="ChEBI" id="CHEBI:60240"/>
        <label>2</label>
    </ligand>
</feature>
<dbReference type="PANTHER" id="PTHR46124:SF2">
    <property type="entry name" value="D-AMINOACYL-TRNA DEACYLASE"/>
    <property type="match status" value="1"/>
</dbReference>
<gene>
    <name evidence="3" type="ORF">AP3564_09915</name>
</gene>
<proteinExistence type="predicted"/>
<dbReference type="PANTHER" id="PTHR46124">
    <property type="entry name" value="D-AMINOACYL-TRNA DEACYLASE"/>
    <property type="match status" value="1"/>
</dbReference>
<dbReference type="Gene3D" id="3.20.20.140">
    <property type="entry name" value="Metal-dependent hydrolases"/>
    <property type="match status" value="1"/>
</dbReference>
<organism evidence="3 4">
    <name type="scientific">Aeribacillus pallidus</name>
    <dbReference type="NCBI Taxonomy" id="33936"/>
    <lineage>
        <taxon>Bacteria</taxon>
        <taxon>Bacillati</taxon>
        <taxon>Bacillota</taxon>
        <taxon>Bacilli</taxon>
        <taxon>Bacillales</taxon>
        <taxon>Bacillaceae</taxon>
        <taxon>Aeribacillus</taxon>
    </lineage>
</organism>
<keyword evidence="1" id="KW-0378">Hydrolase</keyword>
<feature type="binding site" evidence="2">
    <location>
        <position position="91"/>
    </location>
    <ligand>
        <name>a divalent metal cation</name>
        <dbReference type="ChEBI" id="CHEBI:60240"/>
        <label>1</label>
    </ligand>
</feature>
<protein>
    <submittedName>
        <fullName evidence="3">Uncharacterized protein</fullName>
    </submittedName>
</protein>
<dbReference type="InterPro" id="IPR001130">
    <property type="entry name" value="TatD-like"/>
</dbReference>
<accession>A0A223E5L5</accession>
<dbReference type="GO" id="GO:0046872">
    <property type="term" value="F:metal ion binding"/>
    <property type="evidence" value="ECO:0007669"/>
    <property type="project" value="UniProtKB-KW"/>
</dbReference>
<reference evidence="3 4" key="1">
    <citation type="submission" date="2016-10" db="EMBL/GenBank/DDBJ databases">
        <title>The whole genome sequencing and assembly of Aeribacillus pallidus KCTC3564 strain.</title>
        <authorList>
            <person name="Lee Y.-J."/>
            <person name="Park M.-K."/>
            <person name="Yi H."/>
            <person name="Bahn Y.-S."/>
            <person name="Kim J.F."/>
            <person name="Lee D.-W."/>
        </authorList>
    </citation>
    <scope>NUCLEOTIDE SEQUENCE [LARGE SCALE GENOMIC DNA]</scope>
    <source>
        <strain evidence="3 4">KCTC3564</strain>
    </source>
</reference>
<dbReference type="Pfam" id="PF01026">
    <property type="entry name" value="TatD_DNase"/>
    <property type="match status" value="1"/>
</dbReference>
<dbReference type="PROSITE" id="PS01091">
    <property type="entry name" value="TATD_3"/>
    <property type="match status" value="1"/>
</dbReference>
<feature type="binding site" evidence="2">
    <location>
        <position position="204"/>
    </location>
    <ligand>
        <name>a divalent metal cation</name>
        <dbReference type="ChEBI" id="CHEBI:60240"/>
        <label>1</label>
    </ligand>
</feature>
<evidence type="ECO:0000313" key="4">
    <source>
        <dbReference type="Proteomes" id="UP000214606"/>
    </source>
</evidence>
<keyword evidence="2" id="KW-0479">Metal-binding</keyword>
<evidence type="ECO:0000256" key="1">
    <source>
        <dbReference type="ARBA" id="ARBA00022801"/>
    </source>
</evidence>
<feature type="binding site" evidence="2">
    <location>
        <position position="5"/>
    </location>
    <ligand>
        <name>a divalent metal cation</name>
        <dbReference type="ChEBI" id="CHEBI:60240"/>
        <label>1</label>
    </ligand>
</feature>
<dbReference type="KEGG" id="apak:AP3564_09915"/>
<dbReference type="AlphaFoldDB" id="A0A223E5L5"/>
<dbReference type="PIRSF" id="PIRSF005902">
    <property type="entry name" value="DNase_TatD"/>
    <property type="match status" value="1"/>
</dbReference>
<dbReference type="InterPro" id="IPR032466">
    <property type="entry name" value="Metal_Hydrolase"/>
</dbReference>